<proteinExistence type="predicted"/>
<dbReference type="Pfam" id="PF08816">
    <property type="entry name" value="Ivy"/>
    <property type="match status" value="1"/>
</dbReference>
<keyword evidence="2" id="KW-1185">Reference proteome</keyword>
<dbReference type="SUPFAM" id="SSF89872">
    <property type="entry name" value="Inhibitor of vertebrate lysozyme, Ivy"/>
    <property type="match status" value="1"/>
</dbReference>
<protein>
    <recommendedName>
        <fullName evidence="3">Inhibitor of vertebrate lysozyme (Ivy)</fullName>
    </recommendedName>
</protein>
<comment type="caution">
    <text evidence="1">The sequence shown here is derived from an EMBL/GenBank/DDBJ whole genome shotgun (WGS) entry which is preliminary data.</text>
</comment>
<accession>A0A7W6JC10</accession>
<dbReference type="RefSeq" id="WP_183202041.1">
    <property type="nucleotide sequence ID" value="NZ_BAAAER010000002.1"/>
</dbReference>
<name>A0A7W6JC10_9CAUL</name>
<evidence type="ECO:0008006" key="3">
    <source>
        <dbReference type="Google" id="ProtNLM"/>
    </source>
</evidence>
<dbReference type="Gene3D" id="3.40.1420.10">
    <property type="entry name" value="Inhibitor of vertebrate lysozyme"/>
    <property type="match status" value="1"/>
</dbReference>
<dbReference type="InterPro" id="IPR036501">
    <property type="entry name" value="Inhibitor_vert_lysozyme_sf"/>
</dbReference>
<dbReference type="Proteomes" id="UP000529946">
    <property type="component" value="Unassembled WGS sequence"/>
</dbReference>
<dbReference type="PROSITE" id="PS51257">
    <property type="entry name" value="PROKAR_LIPOPROTEIN"/>
    <property type="match status" value="1"/>
</dbReference>
<reference evidence="1 2" key="1">
    <citation type="submission" date="2020-08" db="EMBL/GenBank/DDBJ databases">
        <title>Genomic Encyclopedia of Type Strains, Phase IV (KMG-IV): sequencing the most valuable type-strain genomes for metagenomic binning, comparative biology and taxonomic classification.</title>
        <authorList>
            <person name="Goeker M."/>
        </authorList>
    </citation>
    <scope>NUCLEOTIDE SEQUENCE [LARGE SCALE GENOMIC DNA]</scope>
    <source>
        <strain evidence="1 2">DSM 23960</strain>
    </source>
</reference>
<organism evidence="1 2">
    <name type="scientific">Brevundimonas lenta</name>
    <dbReference type="NCBI Taxonomy" id="424796"/>
    <lineage>
        <taxon>Bacteria</taxon>
        <taxon>Pseudomonadati</taxon>
        <taxon>Pseudomonadota</taxon>
        <taxon>Alphaproteobacteria</taxon>
        <taxon>Caulobacterales</taxon>
        <taxon>Caulobacteraceae</taxon>
        <taxon>Brevundimonas</taxon>
    </lineage>
</organism>
<evidence type="ECO:0000313" key="1">
    <source>
        <dbReference type="EMBL" id="MBB4081417.1"/>
    </source>
</evidence>
<dbReference type="EMBL" id="JACIDM010000001">
    <property type="protein sequence ID" value="MBB4081417.1"/>
    <property type="molecule type" value="Genomic_DNA"/>
</dbReference>
<evidence type="ECO:0000313" key="2">
    <source>
        <dbReference type="Proteomes" id="UP000529946"/>
    </source>
</evidence>
<gene>
    <name evidence="1" type="ORF">GGR12_000256</name>
</gene>
<dbReference type="AlphaFoldDB" id="A0A7W6JC10"/>
<sequence>MRWLIFTLLAAVLGVAGCQRERLTQSAVDLVRAGAPEACSHADVQSALGARLPGDVGVEEIIFSGFDHERLRVRCEALTSGRPVSFEVAQNLARPGRVTVILSAPAEPEALAAAAAAVPSRPSASPPPAAAARGYTYDVPETYPAAFTLWRRQVRGLPLEDRPWARTLQGTAVPVRKAYMAGADYLLGGVCEPHNCGGNEAILMISPDQTRVLGIIRLTGPDRRVVDHLVGSPSALEARCLAFYLENGSDAQRCP</sequence>